<sequence length="223" mass="25050">MVEPCDRRLLGPGTALSSGLASESEVETWDFRASFTEYLCAVLRDLRDFQVPLPTRDLFPELGSSVAAFCPALRGAAFTSRLRNTSSRDGRTWGFFLLHRDLPDQREQRQQQSEQLLPAGQFLKVQQHKLRLPRKFPCPAPFGHTLESHPDAPIKINLCRGLTTSQSQNLSPPQLAEATRTFSEITAPRLSLHRLLSKRGSASSAYLQIRSLQSTIHVLFPRI</sequence>
<evidence type="ECO:0000313" key="1">
    <source>
        <dbReference type="EMBL" id="TNN62693.1"/>
    </source>
</evidence>
<protein>
    <submittedName>
        <fullName evidence="1">Uncharacterized protein</fullName>
    </submittedName>
</protein>
<comment type="caution">
    <text evidence="1">The sequence shown here is derived from an EMBL/GenBank/DDBJ whole genome shotgun (WGS) entry which is preliminary data.</text>
</comment>
<reference evidence="1 2" key="1">
    <citation type="submission" date="2019-03" db="EMBL/GenBank/DDBJ databases">
        <title>First draft genome of Liparis tanakae, snailfish: a comprehensive survey of snailfish specific genes.</title>
        <authorList>
            <person name="Kim W."/>
            <person name="Song I."/>
            <person name="Jeong J.-H."/>
            <person name="Kim D."/>
            <person name="Kim S."/>
            <person name="Ryu S."/>
            <person name="Song J.Y."/>
            <person name="Lee S.K."/>
        </authorList>
    </citation>
    <scope>NUCLEOTIDE SEQUENCE [LARGE SCALE GENOMIC DNA]</scope>
    <source>
        <tissue evidence="1">Muscle</tissue>
    </source>
</reference>
<proteinExistence type="predicted"/>
<keyword evidence="2" id="KW-1185">Reference proteome</keyword>
<organism evidence="1 2">
    <name type="scientific">Liparis tanakae</name>
    <name type="common">Tanaka's snailfish</name>
    <dbReference type="NCBI Taxonomy" id="230148"/>
    <lineage>
        <taxon>Eukaryota</taxon>
        <taxon>Metazoa</taxon>
        <taxon>Chordata</taxon>
        <taxon>Craniata</taxon>
        <taxon>Vertebrata</taxon>
        <taxon>Euteleostomi</taxon>
        <taxon>Actinopterygii</taxon>
        <taxon>Neopterygii</taxon>
        <taxon>Teleostei</taxon>
        <taxon>Neoteleostei</taxon>
        <taxon>Acanthomorphata</taxon>
        <taxon>Eupercaria</taxon>
        <taxon>Perciformes</taxon>
        <taxon>Cottioidei</taxon>
        <taxon>Cottales</taxon>
        <taxon>Liparidae</taxon>
        <taxon>Liparis</taxon>
    </lineage>
</organism>
<dbReference type="EMBL" id="SRLO01000288">
    <property type="protein sequence ID" value="TNN62693.1"/>
    <property type="molecule type" value="Genomic_DNA"/>
</dbReference>
<evidence type="ECO:0000313" key="2">
    <source>
        <dbReference type="Proteomes" id="UP000314294"/>
    </source>
</evidence>
<name>A0A4Z2HCF7_9TELE</name>
<dbReference type="Proteomes" id="UP000314294">
    <property type="component" value="Unassembled WGS sequence"/>
</dbReference>
<gene>
    <name evidence="1" type="ORF">EYF80_027134</name>
</gene>
<dbReference type="AlphaFoldDB" id="A0A4Z2HCF7"/>
<accession>A0A4Z2HCF7</accession>